<dbReference type="PANTHER" id="PTHR30349">
    <property type="entry name" value="PHAGE INTEGRASE-RELATED"/>
    <property type="match status" value="1"/>
</dbReference>
<dbReference type="Pfam" id="PF00589">
    <property type="entry name" value="Phage_integrase"/>
    <property type="match status" value="1"/>
</dbReference>
<protein>
    <submittedName>
        <fullName evidence="9">Recombinase XerD</fullName>
    </submittedName>
</protein>
<evidence type="ECO:0000256" key="7">
    <source>
        <dbReference type="ARBA" id="ARBA00023172"/>
    </source>
</evidence>
<dbReference type="Gene3D" id="1.10.150.130">
    <property type="match status" value="1"/>
</dbReference>
<dbReference type="GO" id="GO:0006310">
    <property type="term" value="P:DNA recombination"/>
    <property type="evidence" value="ECO:0007669"/>
    <property type="project" value="UniProtKB-KW"/>
</dbReference>
<dbReference type="GeneID" id="75076380"/>
<evidence type="ECO:0000256" key="5">
    <source>
        <dbReference type="ARBA" id="ARBA00022908"/>
    </source>
</evidence>
<keyword evidence="7" id="KW-0233">DNA recombination</keyword>
<dbReference type="GO" id="GO:0007059">
    <property type="term" value="P:chromosome segregation"/>
    <property type="evidence" value="ECO:0007669"/>
    <property type="project" value="UniProtKB-KW"/>
</dbReference>
<keyword evidence="2" id="KW-0963">Cytoplasm</keyword>
<reference evidence="9 10" key="1">
    <citation type="submission" date="2016-03" db="EMBL/GenBank/DDBJ databases">
        <title>Comparative genomics of human isolates of Fusobacterium necrophorum.</title>
        <authorList>
            <person name="Jensen A."/>
            <person name="Bank S."/>
            <person name="Andersen P.S."/>
            <person name="Kristensen L.H."/>
            <person name="Prag J."/>
        </authorList>
    </citation>
    <scope>NUCLEOTIDE SEQUENCE [LARGE SCALE GENOMIC DNA]</scope>
    <source>
        <strain evidence="9 10">LS_1264</strain>
    </source>
</reference>
<evidence type="ECO:0000256" key="3">
    <source>
        <dbReference type="ARBA" id="ARBA00022618"/>
    </source>
</evidence>
<dbReference type="InterPro" id="IPR002104">
    <property type="entry name" value="Integrase_catalytic"/>
</dbReference>
<evidence type="ECO:0000256" key="1">
    <source>
        <dbReference type="ARBA" id="ARBA00004496"/>
    </source>
</evidence>
<evidence type="ECO:0000313" key="9">
    <source>
        <dbReference type="EMBL" id="KYL01833.1"/>
    </source>
</evidence>
<dbReference type="Gene3D" id="1.10.443.10">
    <property type="entry name" value="Intergrase catalytic core"/>
    <property type="match status" value="1"/>
</dbReference>
<comment type="subcellular location">
    <subcellularLocation>
        <location evidence="1">Cytoplasm</location>
    </subcellularLocation>
</comment>
<evidence type="ECO:0000256" key="2">
    <source>
        <dbReference type="ARBA" id="ARBA00022490"/>
    </source>
</evidence>
<dbReference type="RefSeq" id="WP_005958245.1">
    <property type="nucleotide sequence ID" value="NZ_CAXOUE010000018.1"/>
</dbReference>
<sequence>MEEFTLWKQKYIHHLELQRGLRQNSLRAIQKDLEQFLHYIEDCQEGEFTVLAIKSYFFSLQEKHAESTVHRKLSSIKVFLRFLKEENIVEEDFSLYLIKVRKEEDVILFFETSVWEKFRKSFEEDIRDRAIFELLYSTGMKPKEFLSLSYMQIHWEKQEIYFFQKKETRTIFFSQRAKEALWNYCEEKGIREGNIWDFSEKTLRNIFMKYREKIPELEHMTIYSFRHSFTIQLLRAGMPKVELQYLLGLEQGELFQRYEAYL</sequence>
<dbReference type="InterPro" id="IPR010998">
    <property type="entry name" value="Integrase_recombinase_N"/>
</dbReference>
<keyword evidence="6" id="KW-0238">DNA-binding</keyword>
<dbReference type="InterPro" id="IPR044068">
    <property type="entry name" value="CB"/>
</dbReference>
<comment type="caution">
    <text evidence="9">The sequence shown here is derived from an EMBL/GenBank/DDBJ whole genome shotgun (WGS) entry which is preliminary data.</text>
</comment>
<dbReference type="InterPro" id="IPR004107">
    <property type="entry name" value="Integrase_SAM-like_N"/>
</dbReference>
<dbReference type="PANTHER" id="PTHR30349:SF77">
    <property type="entry name" value="TYROSINE RECOMBINASE XERC"/>
    <property type="match status" value="1"/>
</dbReference>
<dbReference type="CDD" id="cd00397">
    <property type="entry name" value="DNA_BRE_C"/>
    <property type="match status" value="1"/>
</dbReference>
<dbReference type="GO" id="GO:0015074">
    <property type="term" value="P:DNA integration"/>
    <property type="evidence" value="ECO:0007669"/>
    <property type="project" value="UniProtKB-KW"/>
</dbReference>
<dbReference type="EMBL" id="LVEA01000075">
    <property type="protein sequence ID" value="KYL01833.1"/>
    <property type="molecule type" value="Genomic_DNA"/>
</dbReference>
<evidence type="ECO:0000256" key="6">
    <source>
        <dbReference type="ARBA" id="ARBA00023125"/>
    </source>
</evidence>
<dbReference type="GO" id="GO:0051301">
    <property type="term" value="P:cell division"/>
    <property type="evidence" value="ECO:0007669"/>
    <property type="project" value="UniProtKB-KW"/>
</dbReference>
<keyword evidence="3" id="KW-0132">Cell division</keyword>
<dbReference type="PROSITE" id="PS51898">
    <property type="entry name" value="TYR_RECOMBINASE"/>
    <property type="match status" value="1"/>
</dbReference>
<dbReference type="eggNOG" id="COG4974">
    <property type="taxonomic scope" value="Bacteria"/>
</dbReference>
<proteinExistence type="predicted"/>
<dbReference type="Proteomes" id="UP000075816">
    <property type="component" value="Unassembled WGS sequence"/>
</dbReference>
<organism evidence="9 10">
    <name type="scientific">Fusobacterium necrophorum subsp. funduliforme</name>
    <dbReference type="NCBI Taxonomy" id="143387"/>
    <lineage>
        <taxon>Bacteria</taxon>
        <taxon>Fusobacteriati</taxon>
        <taxon>Fusobacteriota</taxon>
        <taxon>Fusobacteriia</taxon>
        <taxon>Fusobacteriales</taxon>
        <taxon>Fusobacteriaceae</taxon>
        <taxon>Fusobacterium</taxon>
    </lineage>
</organism>
<dbReference type="GO" id="GO:0005737">
    <property type="term" value="C:cytoplasm"/>
    <property type="evidence" value="ECO:0007669"/>
    <property type="project" value="UniProtKB-SubCell"/>
</dbReference>
<dbReference type="InterPro" id="IPR013762">
    <property type="entry name" value="Integrase-like_cat_sf"/>
</dbReference>
<dbReference type="PROSITE" id="PS51900">
    <property type="entry name" value="CB"/>
    <property type="match status" value="1"/>
</dbReference>
<dbReference type="InterPro" id="IPR050090">
    <property type="entry name" value="Tyrosine_recombinase_XerCD"/>
</dbReference>
<evidence type="ECO:0000256" key="8">
    <source>
        <dbReference type="ARBA" id="ARBA00023306"/>
    </source>
</evidence>
<dbReference type="InterPro" id="IPR011010">
    <property type="entry name" value="DNA_brk_join_enz"/>
</dbReference>
<dbReference type="SUPFAM" id="SSF56349">
    <property type="entry name" value="DNA breaking-rejoining enzymes"/>
    <property type="match status" value="1"/>
</dbReference>
<dbReference type="KEGG" id="fnf:BSQ88_08065"/>
<keyword evidence="4" id="KW-0159">Chromosome partition</keyword>
<keyword evidence="5" id="KW-0229">DNA integration</keyword>
<dbReference type="Pfam" id="PF02899">
    <property type="entry name" value="Phage_int_SAM_1"/>
    <property type="match status" value="1"/>
</dbReference>
<gene>
    <name evidence="9" type="ORF">A2J07_07215</name>
</gene>
<evidence type="ECO:0000313" key="10">
    <source>
        <dbReference type="Proteomes" id="UP000075816"/>
    </source>
</evidence>
<keyword evidence="8" id="KW-0131">Cell cycle</keyword>
<accession>A0A162IKT4</accession>
<dbReference type="GO" id="GO:0003677">
    <property type="term" value="F:DNA binding"/>
    <property type="evidence" value="ECO:0007669"/>
    <property type="project" value="UniProtKB-UniRule"/>
</dbReference>
<name>A0A162IKT4_9FUSO</name>
<dbReference type="AlphaFoldDB" id="A0A162IKT4"/>
<evidence type="ECO:0000256" key="4">
    <source>
        <dbReference type="ARBA" id="ARBA00022829"/>
    </source>
</evidence>